<feature type="compositionally biased region" description="Polar residues" evidence="1">
    <location>
        <begin position="98"/>
        <end position="107"/>
    </location>
</feature>
<feature type="compositionally biased region" description="Basic and acidic residues" evidence="1">
    <location>
        <begin position="75"/>
        <end position="97"/>
    </location>
</feature>
<sequence>MKKKARKPNPQQVPTVLYVSGSQMITTHKVNPALASVVSSTQPECENSSGHILGKTESVEREFNRTLNMASENSSGHELRKTELVKREFDRTIRKAGENSSGQTQRN</sequence>
<dbReference type="Proteomes" id="UP000223968">
    <property type="component" value="Unassembled WGS sequence"/>
</dbReference>
<dbReference type="AlphaFoldDB" id="A0A2B7X6J8"/>
<comment type="caution">
    <text evidence="2">The sequence shown here is derived from an EMBL/GenBank/DDBJ whole genome shotgun (WGS) entry which is preliminary data.</text>
</comment>
<evidence type="ECO:0000313" key="2">
    <source>
        <dbReference type="EMBL" id="PGH04529.1"/>
    </source>
</evidence>
<name>A0A2B7X6J8_9EURO</name>
<organism evidence="2 3">
    <name type="scientific">Helicocarpus griseus UAMH5409</name>
    <dbReference type="NCBI Taxonomy" id="1447875"/>
    <lineage>
        <taxon>Eukaryota</taxon>
        <taxon>Fungi</taxon>
        <taxon>Dikarya</taxon>
        <taxon>Ascomycota</taxon>
        <taxon>Pezizomycotina</taxon>
        <taxon>Eurotiomycetes</taxon>
        <taxon>Eurotiomycetidae</taxon>
        <taxon>Onygenales</taxon>
        <taxon>Ajellomycetaceae</taxon>
        <taxon>Helicocarpus</taxon>
    </lineage>
</organism>
<reference evidence="2 3" key="1">
    <citation type="submission" date="2017-10" db="EMBL/GenBank/DDBJ databases">
        <title>Comparative genomics in systemic dimorphic fungi from Ajellomycetaceae.</title>
        <authorList>
            <person name="Munoz J.F."/>
            <person name="Mcewen J.G."/>
            <person name="Clay O.K."/>
            <person name="Cuomo C.A."/>
        </authorList>
    </citation>
    <scope>NUCLEOTIDE SEQUENCE [LARGE SCALE GENOMIC DNA]</scope>
    <source>
        <strain evidence="2 3">UAMH5409</strain>
    </source>
</reference>
<feature type="region of interest" description="Disordered" evidence="1">
    <location>
        <begin position="71"/>
        <end position="107"/>
    </location>
</feature>
<accession>A0A2B7X6J8</accession>
<gene>
    <name evidence="2" type="ORF">AJ79_07055</name>
</gene>
<dbReference type="EMBL" id="PDNB01000135">
    <property type="protein sequence ID" value="PGH04529.1"/>
    <property type="molecule type" value="Genomic_DNA"/>
</dbReference>
<protein>
    <submittedName>
        <fullName evidence="2">Uncharacterized protein</fullName>
    </submittedName>
</protein>
<evidence type="ECO:0000256" key="1">
    <source>
        <dbReference type="SAM" id="MobiDB-lite"/>
    </source>
</evidence>
<evidence type="ECO:0000313" key="3">
    <source>
        <dbReference type="Proteomes" id="UP000223968"/>
    </source>
</evidence>
<keyword evidence="3" id="KW-1185">Reference proteome</keyword>
<proteinExistence type="predicted"/>